<feature type="region of interest" description="Disordered" evidence="1">
    <location>
        <begin position="1"/>
        <end position="28"/>
    </location>
</feature>
<dbReference type="Proteomes" id="UP000195787">
    <property type="component" value="Unassembled WGS sequence"/>
</dbReference>
<name>A0A1R4FIV6_9MICO</name>
<accession>A0A1R4FIV6</accession>
<proteinExistence type="predicted"/>
<dbReference type="EMBL" id="FUHU01000025">
    <property type="protein sequence ID" value="SJM55783.1"/>
    <property type="molecule type" value="Genomic_DNA"/>
</dbReference>
<evidence type="ECO:0000313" key="2">
    <source>
        <dbReference type="EMBL" id="SJM55783.1"/>
    </source>
</evidence>
<gene>
    <name evidence="2" type="ORF">CZ674_04700</name>
</gene>
<keyword evidence="3" id="KW-1185">Reference proteome</keyword>
<reference evidence="2 3" key="1">
    <citation type="submission" date="2017-02" db="EMBL/GenBank/DDBJ databases">
        <authorList>
            <person name="Peterson S.W."/>
        </authorList>
    </citation>
    <scope>NUCLEOTIDE SEQUENCE [LARGE SCALE GENOMIC DNA]</scope>
    <source>
        <strain evidence="2 3">LMG 22410</strain>
    </source>
</reference>
<evidence type="ECO:0000256" key="1">
    <source>
        <dbReference type="SAM" id="MobiDB-lite"/>
    </source>
</evidence>
<dbReference type="AlphaFoldDB" id="A0A1R4FIV6"/>
<protein>
    <submittedName>
        <fullName evidence="2">Uncharacterized protein</fullName>
    </submittedName>
</protein>
<evidence type="ECO:0000313" key="3">
    <source>
        <dbReference type="Proteomes" id="UP000195787"/>
    </source>
</evidence>
<organism evidence="2 3">
    <name type="scientific">Agrococcus casei LMG 22410</name>
    <dbReference type="NCBI Taxonomy" id="1255656"/>
    <lineage>
        <taxon>Bacteria</taxon>
        <taxon>Bacillati</taxon>
        <taxon>Actinomycetota</taxon>
        <taxon>Actinomycetes</taxon>
        <taxon>Micrococcales</taxon>
        <taxon>Microbacteriaceae</taxon>
        <taxon>Agrococcus</taxon>
    </lineage>
</organism>
<sequence>MQVVIPPEGERPRPLLQAQEDEQGVPVLTGLERLRSLANEKKGSPE</sequence>